<dbReference type="AlphaFoldDB" id="A0A4C1T1L8"/>
<protein>
    <submittedName>
        <fullName evidence="1">Uncharacterized protein</fullName>
    </submittedName>
</protein>
<accession>A0A4C1T1L8</accession>
<gene>
    <name evidence="1" type="ORF">EVAR_71017_1</name>
</gene>
<evidence type="ECO:0000313" key="2">
    <source>
        <dbReference type="Proteomes" id="UP000299102"/>
    </source>
</evidence>
<organism evidence="1 2">
    <name type="scientific">Eumeta variegata</name>
    <name type="common">Bagworm moth</name>
    <name type="synonym">Eumeta japonica</name>
    <dbReference type="NCBI Taxonomy" id="151549"/>
    <lineage>
        <taxon>Eukaryota</taxon>
        <taxon>Metazoa</taxon>
        <taxon>Ecdysozoa</taxon>
        <taxon>Arthropoda</taxon>
        <taxon>Hexapoda</taxon>
        <taxon>Insecta</taxon>
        <taxon>Pterygota</taxon>
        <taxon>Neoptera</taxon>
        <taxon>Endopterygota</taxon>
        <taxon>Lepidoptera</taxon>
        <taxon>Glossata</taxon>
        <taxon>Ditrysia</taxon>
        <taxon>Tineoidea</taxon>
        <taxon>Psychidae</taxon>
        <taxon>Oiketicinae</taxon>
        <taxon>Eumeta</taxon>
    </lineage>
</organism>
<dbReference type="EMBL" id="BGZK01004321">
    <property type="protein sequence ID" value="GBP08312.1"/>
    <property type="molecule type" value="Genomic_DNA"/>
</dbReference>
<name>A0A4C1T1L8_EUMVA</name>
<dbReference type="Proteomes" id="UP000299102">
    <property type="component" value="Unassembled WGS sequence"/>
</dbReference>
<proteinExistence type="predicted"/>
<keyword evidence="2" id="KW-1185">Reference proteome</keyword>
<evidence type="ECO:0000313" key="1">
    <source>
        <dbReference type="EMBL" id="GBP08312.1"/>
    </source>
</evidence>
<sequence>MSQSGFSQGFTDRCEFDLGQHLPLGPYLTADQIHLVWLLPNEKFNLALTESVVINWLSASMAEWIEHLPNSHEVAGSIPAAGSGCSADKQKPLQFSVCYKKSNKNFTGLKPLAFAG</sequence>
<comment type="caution">
    <text evidence="1">The sequence shown here is derived from an EMBL/GenBank/DDBJ whole genome shotgun (WGS) entry which is preliminary data.</text>
</comment>
<reference evidence="1 2" key="1">
    <citation type="journal article" date="2019" name="Commun. Biol.">
        <title>The bagworm genome reveals a unique fibroin gene that provides high tensile strength.</title>
        <authorList>
            <person name="Kono N."/>
            <person name="Nakamura H."/>
            <person name="Ohtoshi R."/>
            <person name="Tomita M."/>
            <person name="Numata K."/>
            <person name="Arakawa K."/>
        </authorList>
    </citation>
    <scope>NUCLEOTIDE SEQUENCE [LARGE SCALE GENOMIC DNA]</scope>
</reference>